<dbReference type="InterPro" id="IPR000182">
    <property type="entry name" value="GNAT_dom"/>
</dbReference>
<dbReference type="KEGG" id="dev:DhcVS_399"/>
<protein>
    <submittedName>
        <fullName evidence="4">Acetyltransferase, GNAT family</fullName>
    </submittedName>
</protein>
<gene>
    <name evidence="4" type="ordered locus">DhcVS_399</name>
</gene>
<dbReference type="PANTHER" id="PTHR43626">
    <property type="entry name" value="ACYL-COA N-ACYLTRANSFERASE"/>
    <property type="match status" value="1"/>
</dbReference>
<organism evidence="4 5">
    <name type="scientific">Dehalococcoides mccartyi (strain VS)</name>
    <dbReference type="NCBI Taxonomy" id="311424"/>
    <lineage>
        <taxon>Bacteria</taxon>
        <taxon>Bacillati</taxon>
        <taxon>Chloroflexota</taxon>
        <taxon>Dehalococcoidia</taxon>
        <taxon>Dehalococcoidales</taxon>
        <taxon>Dehalococcoidaceae</taxon>
        <taxon>Dehalococcoides</taxon>
    </lineage>
</organism>
<reference evidence="4 5" key="1">
    <citation type="journal article" date="2009" name="PLoS Genet.">
        <title>Localized plasticity in the streamlined genomes of vinyl chloride respiring Dehalococcoides.</title>
        <authorList>
            <person name="McMurdie P.J."/>
            <person name="Behrens S.F."/>
            <person name="Muller J.A."/>
            <person name="Goke J."/>
            <person name="Ritalahti K.M."/>
            <person name="Wagner R."/>
            <person name="Goltsman E."/>
            <person name="Lapidus A."/>
            <person name="Holmes S."/>
            <person name="Loffler F.E."/>
            <person name="Spormann A.M."/>
        </authorList>
    </citation>
    <scope>NUCLEOTIDE SEQUENCE [LARGE SCALE GENOMIC DNA]</scope>
    <source>
        <strain evidence="4 5">VS</strain>
    </source>
</reference>
<dbReference type="PROSITE" id="PS51186">
    <property type="entry name" value="GNAT"/>
    <property type="match status" value="1"/>
</dbReference>
<dbReference type="Gene3D" id="3.40.630.30">
    <property type="match status" value="1"/>
</dbReference>
<dbReference type="NCBIfam" id="NF005840">
    <property type="entry name" value="PRK07757.1"/>
    <property type="match status" value="1"/>
</dbReference>
<accession>D2BGV5</accession>
<evidence type="ECO:0000256" key="2">
    <source>
        <dbReference type="ARBA" id="ARBA00023315"/>
    </source>
</evidence>
<name>D2BGV5_DEHMV</name>
<evidence type="ECO:0000259" key="3">
    <source>
        <dbReference type="PROSITE" id="PS51186"/>
    </source>
</evidence>
<dbReference type="CDD" id="cd04301">
    <property type="entry name" value="NAT_SF"/>
    <property type="match status" value="1"/>
</dbReference>
<dbReference type="Pfam" id="PF00583">
    <property type="entry name" value="Acetyltransf_1"/>
    <property type="match status" value="1"/>
</dbReference>
<dbReference type="SUPFAM" id="SSF55729">
    <property type="entry name" value="Acyl-CoA N-acyltransferases (Nat)"/>
    <property type="match status" value="1"/>
</dbReference>
<dbReference type="AlphaFoldDB" id="D2BGV5"/>
<sequence>MKVYMIDKATIKDATTIHKLVNNFADHGQMLARSLAEIYENLRDFYVIRGDSGEVIACAALHISWADLAEVKSLAVSEERHRQGLGEMVVKACLEDAKALQIPTVFCLTYKPAFFAKCGFHEVEKNALPHKIWGECYRCPKFPNCDETAMMLSLTEANPT</sequence>
<evidence type="ECO:0000256" key="1">
    <source>
        <dbReference type="ARBA" id="ARBA00022679"/>
    </source>
</evidence>
<dbReference type="InterPro" id="IPR045039">
    <property type="entry name" value="NSI-like"/>
</dbReference>
<proteinExistence type="predicted"/>
<evidence type="ECO:0000313" key="5">
    <source>
        <dbReference type="Proteomes" id="UP000002506"/>
    </source>
</evidence>
<evidence type="ECO:0000313" key="4">
    <source>
        <dbReference type="EMBL" id="ACZ61555.1"/>
    </source>
</evidence>
<dbReference type="InterPro" id="IPR016181">
    <property type="entry name" value="Acyl_CoA_acyltransferase"/>
</dbReference>
<dbReference type="GO" id="GO:0005737">
    <property type="term" value="C:cytoplasm"/>
    <property type="evidence" value="ECO:0007669"/>
    <property type="project" value="TreeGrafter"/>
</dbReference>
<dbReference type="eggNOG" id="COG1246">
    <property type="taxonomic scope" value="Bacteria"/>
</dbReference>
<keyword evidence="1 4" id="KW-0808">Transferase</keyword>
<dbReference type="PANTHER" id="PTHR43626:SF4">
    <property type="entry name" value="GCN5-RELATED N-ACETYLTRANSFERASE 2, CHLOROPLASTIC"/>
    <property type="match status" value="1"/>
</dbReference>
<dbReference type="GO" id="GO:0008080">
    <property type="term" value="F:N-acetyltransferase activity"/>
    <property type="evidence" value="ECO:0007669"/>
    <property type="project" value="InterPro"/>
</dbReference>
<dbReference type="EMBL" id="CP001827">
    <property type="protein sequence ID" value="ACZ61555.1"/>
    <property type="molecule type" value="Genomic_DNA"/>
</dbReference>
<dbReference type="HOGENOM" id="CLU_119519_0_0_0"/>
<dbReference type="Proteomes" id="UP000002506">
    <property type="component" value="Chromosome"/>
</dbReference>
<feature type="domain" description="N-acetyltransferase" evidence="3">
    <location>
        <begin position="4"/>
        <end position="139"/>
    </location>
</feature>
<keyword evidence="2" id="KW-0012">Acyltransferase</keyword>